<organism evidence="1 2">
    <name type="scientific">Ficedula albicollis</name>
    <name type="common">Collared flycatcher</name>
    <name type="synonym">Muscicapa albicollis</name>
    <dbReference type="NCBI Taxonomy" id="59894"/>
    <lineage>
        <taxon>Eukaryota</taxon>
        <taxon>Metazoa</taxon>
        <taxon>Chordata</taxon>
        <taxon>Craniata</taxon>
        <taxon>Vertebrata</taxon>
        <taxon>Euteleostomi</taxon>
        <taxon>Archelosauria</taxon>
        <taxon>Archosauria</taxon>
        <taxon>Dinosauria</taxon>
        <taxon>Saurischia</taxon>
        <taxon>Theropoda</taxon>
        <taxon>Coelurosauria</taxon>
        <taxon>Aves</taxon>
        <taxon>Neognathae</taxon>
        <taxon>Neoaves</taxon>
        <taxon>Telluraves</taxon>
        <taxon>Australaves</taxon>
        <taxon>Passeriformes</taxon>
        <taxon>Muscicapidae</taxon>
        <taxon>Ficedula</taxon>
    </lineage>
</organism>
<reference evidence="1 2" key="1">
    <citation type="journal article" date="2012" name="Nature">
        <title>The genomic landscape of species divergence in Ficedula flycatchers.</title>
        <authorList>
            <person name="Ellegren H."/>
            <person name="Smeds L."/>
            <person name="Burri R."/>
            <person name="Olason P.I."/>
            <person name="Backstrom N."/>
            <person name="Kawakami T."/>
            <person name="Kunstner A."/>
            <person name="Makinen H."/>
            <person name="Nadachowska-Brzyska K."/>
            <person name="Qvarnstrom A."/>
            <person name="Uebbing S."/>
            <person name="Wolf J.B."/>
        </authorList>
    </citation>
    <scope>NUCLEOTIDE SEQUENCE [LARGE SCALE GENOMIC DNA]</scope>
</reference>
<dbReference type="AlphaFoldDB" id="A0A803WCD0"/>
<reference evidence="1" key="2">
    <citation type="submission" date="2025-08" db="UniProtKB">
        <authorList>
            <consortium name="Ensembl"/>
        </authorList>
    </citation>
    <scope>IDENTIFICATION</scope>
</reference>
<keyword evidence="2" id="KW-1185">Reference proteome</keyword>
<dbReference type="Ensembl" id="ENSFALT00000038679.1">
    <property type="protein sequence ID" value="ENSFALP00000032636.1"/>
    <property type="gene ID" value="ENSFALG00000024986.1"/>
</dbReference>
<name>A0A803WCD0_FICAL</name>
<reference evidence="1" key="3">
    <citation type="submission" date="2025-09" db="UniProtKB">
        <authorList>
            <consortium name="Ensembl"/>
        </authorList>
    </citation>
    <scope>IDENTIFICATION</scope>
</reference>
<protein>
    <submittedName>
        <fullName evidence="1">Uncharacterized protein</fullName>
    </submittedName>
</protein>
<sequence length="63" mass="7522">RLRWQSSFCLSFQSLPTRSHFDRIHHGLQGVCAVPQRSYADQEQEGWEIWCLDVILHYFPCEI</sequence>
<accession>A0A803WCD0</accession>
<evidence type="ECO:0000313" key="2">
    <source>
        <dbReference type="Proteomes" id="UP000016665"/>
    </source>
</evidence>
<dbReference type="Proteomes" id="UP000016665">
    <property type="component" value="Chromosome 1A"/>
</dbReference>
<proteinExistence type="predicted"/>
<evidence type="ECO:0000313" key="1">
    <source>
        <dbReference type="Ensembl" id="ENSFALP00000032636.1"/>
    </source>
</evidence>